<evidence type="ECO:0000256" key="2">
    <source>
        <dbReference type="ARBA" id="ARBA00022842"/>
    </source>
</evidence>
<proteinExistence type="predicted"/>
<dbReference type="CDD" id="cd00684">
    <property type="entry name" value="Terpene_cyclase_plant_C1"/>
    <property type="match status" value="1"/>
</dbReference>
<dbReference type="InterPro" id="IPR034741">
    <property type="entry name" value="Terpene_cyclase-like_1_C"/>
</dbReference>
<dbReference type="GO" id="GO:0000287">
    <property type="term" value="F:magnesium ion binding"/>
    <property type="evidence" value="ECO:0007669"/>
    <property type="project" value="InterPro"/>
</dbReference>
<dbReference type="InterPro" id="IPR050148">
    <property type="entry name" value="Terpene_synthase-like"/>
</dbReference>
<dbReference type="PANTHER" id="PTHR31225:SF93">
    <property type="entry name" value="ALPHA-HUMULENE_(-)-(E)-BETA-CARYOPHYLLENE SYNTHASE"/>
    <property type="match status" value="1"/>
</dbReference>
<keyword evidence="2" id="KW-0460">Magnesium</keyword>
<keyword evidence="7" id="KW-1185">Reference proteome</keyword>
<dbReference type="GO" id="GO:0010333">
    <property type="term" value="F:terpene synthase activity"/>
    <property type="evidence" value="ECO:0007669"/>
    <property type="project" value="InterPro"/>
</dbReference>
<dbReference type="AlphaFoldDB" id="A0AAV9AR68"/>
<evidence type="ECO:0000313" key="7">
    <source>
        <dbReference type="Proteomes" id="UP001179952"/>
    </source>
</evidence>
<dbReference type="SFLD" id="SFLDG01019">
    <property type="entry name" value="Terpene_Cyclase_Like_1_C_Termi"/>
    <property type="match status" value="1"/>
</dbReference>
<keyword evidence="3" id="KW-0456">Lyase</keyword>
<dbReference type="Pfam" id="PF01397">
    <property type="entry name" value="Terpene_synth"/>
    <property type="match status" value="1"/>
</dbReference>
<gene>
    <name evidence="6" type="ORF">QJS04_geneDACA015251</name>
</gene>
<dbReference type="FunFam" id="1.10.600.10:FF:000007">
    <property type="entry name" value="Isoprene synthase, chloroplastic"/>
    <property type="match status" value="1"/>
</dbReference>
<dbReference type="Gene3D" id="1.50.10.130">
    <property type="entry name" value="Terpene synthase, N-terminal domain"/>
    <property type="match status" value="1"/>
</dbReference>
<dbReference type="EMBL" id="JAUJYN010000007">
    <property type="protein sequence ID" value="KAK1266689.1"/>
    <property type="molecule type" value="Genomic_DNA"/>
</dbReference>
<dbReference type="FunFam" id="1.50.10.130:FF:000001">
    <property type="entry name" value="Isoprene synthase, chloroplastic"/>
    <property type="match status" value="1"/>
</dbReference>
<dbReference type="InterPro" id="IPR044814">
    <property type="entry name" value="Terpene_cyclase_plant_C1"/>
</dbReference>
<name>A0AAV9AR68_ACOGR</name>
<organism evidence="6 7">
    <name type="scientific">Acorus gramineus</name>
    <name type="common">Dwarf sweet flag</name>
    <dbReference type="NCBI Taxonomy" id="55184"/>
    <lineage>
        <taxon>Eukaryota</taxon>
        <taxon>Viridiplantae</taxon>
        <taxon>Streptophyta</taxon>
        <taxon>Embryophyta</taxon>
        <taxon>Tracheophyta</taxon>
        <taxon>Spermatophyta</taxon>
        <taxon>Magnoliopsida</taxon>
        <taxon>Liliopsida</taxon>
        <taxon>Acoraceae</taxon>
        <taxon>Acorus</taxon>
    </lineage>
</organism>
<dbReference type="GO" id="GO:0016102">
    <property type="term" value="P:diterpenoid biosynthetic process"/>
    <property type="evidence" value="ECO:0007669"/>
    <property type="project" value="InterPro"/>
</dbReference>
<reference evidence="6" key="2">
    <citation type="submission" date="2023-06" db="EMBL/GenBank/DDBJ databases">
        <authorList>
            <person name="Ma L."/>
            <person name="Liu K.-W."/>
            <person name="Li Z."/>
            <person name="Hsiao Y.-Y."/>
            <person name="Qi Y."/>
            <person name="Fu T."/>
            <person name="Tang G."/>
            <person name="Zhang D."/>
            <person name="Sun W.-H."/>
            <person name="Liu D.-K."/>
            <person name="Li Y."/>
            <person name="Chen G.-Z."/>
            <person name="Liu X.-D."/>
            <person name="Liao X.-Y."/>
            <person name="Jiang Y.-T."/>
            <person name="Yu X."/>
            <person name="Hao Y."/>
            <person name="Huang J."/>
            <person name="Zhao X.-W."/>
            <person name="Ke S."/>
            <person name="Chen Y.-Y."/>
            <person name="Wu W.-L."/>
            <person name="Hsu J.-L."/>
            <person name="Lin Y.-F."/>
            <person name="Huang M.-D."/>
            <person name="Li C.-Y."/>
            <person name="Huang L."/>
            <person name="Wang Z.-W."/>
            <person name="Zhao X."/>
            <person name="Zhong W.-Y."/>
            <person name="Peng D.-H."/>
            <person name="Ahmad S."/>
            <person name="Lan S."/>
            <person name="Zhang J.-S."/>
            <person name="Tsai W.-C."/>
            <person name="Van De Peer Y."/>
            <person name="Liu Z.-J."/>
        </authorList>
    </citation>
    <scope>NUCLEOTIDE SEQUENCE</scope>
    <source>
        <strain evidence="6">SCP</strain>
        <tissue evidence="6">Leaves</tissue>
    </source>
</reference>
<evidence type="ECO:0000313" key="6">
    <source>
        <dbReference type="EMBL" id="KAK1266689.1"/>
    </source>
</evidence>
<dbReference type="InterPro" id="IPR036965">
    <property type="entry name" value="Terpene_synth_N_sf"/>
</dbReference>
<accession>A0AAV9AR68</accession>
<dbReference type="Gene3D" id="1.10.600.10">
    <property type="entry name" value="Farnesyl Diphosphate Synthase"/>
    <property type="match status" value="1"/>
</dbReference>
<dbReference type="SFLD" id="SFLDS00005">
    <property type="entry name" value="Isoprenoid_Synthase_Type_I"/>
    <property type="match status" value="1"/>
</dbReference>
<dbReference type="PANTHER" id="PTHR31225">
    <property type="entry name" value="OS04G0344100 PROTEIN-RELATED"/>
    <property type="match status" value="1"/>
</dbReference>
<protein>
    <submittedName>
        <fullName evidence="6">(-)-germacrene D synthase</fullName>
    </submittedName>
</protein>
<dbReference type="InterPro" id="IPR001906">
    <property type="entry name" value="Terpene_synth_N"/>
</dbReference>
<comment type="caution">
    <text evidence="6">The sequence shown here is derived from an EMBL/GenBank/DDBJ whole genome shotgun (WGS) entry which is preliminary data.</text>
</comment>
<evidence type="ECO:0000259" key="4">
    <source>
        <dbReference type="Pfam" id="PF01397"/>
    </source>
</evidence>
<dbReference type="InterPro" id="IPR005630">
    <property type="entry name" value="Terpene_synthase_metal-bd"/>
</dbReference>
<dbReference type="SUPFAM" id="SSF48576">
    <property type="entry name" value="Terpenoid synthases"/>
    <property type="match status" value="1"/>
</dbReference>
<sequence>MTPTLQHPLNNNDEFIIRKSGNYVPSYWGDFFISFDLKNYSNSWTNDRVNELKEEIKKILLSLSHDDPLQEMNLIDAIQRLGLGYHFEEQIDAALKRIHDLSVDDNLYFFALRFRLLRQGGYNVPSDGFKKFKDEDGKKFKDDLSGDARGLLSMYEAAYHAFRGEEILDEAIVFARAHLKLLVNQVNASLARDIELALEKPMRRAMVRIRARQYISVYEIDEQRNDVLLELAKLDYNSLQRLHQRELRDLSVWWKESGLAQKLSFARDRIVECYFWILGTYHEPQYSRGRIIMTKVINLTTLLDDIYDVYGTFEELGPFTDAIQRWGLGTQNELPDYMKTFIIALFDTLSQFEEELKGEGNAYRVDYLREALKVQSKVYYQEFLWGHNRYVPKFQEHLQVSAVSCTYPMLYVLSFVGMGDIATKKAFDWVIKRPQIIWSASVIGRLTDDMQTDELEQENDHIPSSFESYMMEHCVSEEETRLKIYEVIEIEWKRMNEEIAQPSRPVPLALYMPALNLACVVIEIFKKCDGFNYPEGHMKDIVSMVVVDPVPV</sequence>
<reference evidence="6" key="1">
    <citation type="journal article" date="2023" name="Nat. Commun.">
        <title>Diploid and tetraploid genomes of Acorus and the evolution of monocots.</title>
        <authorList>
            <person name="Ma L."/>
            <person name="Liu K.W."/>
            <person name="Li Z."/>
            <person name="Hsiao Y.Y."/>
            <person name="Qi Y."/>
            <person name="Fu T."/>
            <person name="Tang G.D."/>
            <person name="Zhang D."/>
            <person name="Sun W.H."/>
            <person name="Liu D.K."/>
            <person name="Li Y."/>
            <person name="Chen G.Z."/>
            <person name="Liu X.D."/>
            <person name="Liao X.Y."/>
            <person name="Jiang Y.T."/>
            <person name="Yu X."/>
            <person name="Hao Y."/>
            <person name="Huang J."/>
            <person name="Zhao X.W."/>
            <person name="Ke S."/>
            <person name="Chen Y.Y."/>
            <person name="Wu W.L."/>
            <person name="Hsu J.L."/>
            <person name="Lin Y.F."/>
            <person name="Huang M.D."/>
            <person name="Li C.Y."/>
            <person name="Huang L."/>
            <person name="Wang Z.W."/>
            <person name="Zhao X."/>
            <person name="Zhong W.Y."/>
            <person name="Peng D.H."/>
            <person name="Ahmad S."/>
            <person name="Lan S."/>
            <person name="Zhang J.S."/>
            <person name="Tsai W.C."/>
            <person name="Van de Peer Y."/>
            <person name="Liu Z.J."/>
        </authorList>
    </citation>
    <scope>NUCLEOTIDE SEQUENCE</scope>
    <source>
        <strain evidence="6">SCP</strain>
    </source>
</reference>
<dbReference type="InterPro" id="IPR008949">
    <property type="entry name" value="Isoprenoid_synthase_dom_sf"/>
</dbReference>
<feature type="domain" description="Terpene synthase metal-binding" evidence="5">
    <location>
        <begin position="255"/>
        <end position="493"/>
    </location>
</feature>
<keyword evidence="1" id="KW-0479">Metal-binding</keyword>
<dbReference type="Proteomes" id="UP001179952">
    <property type="component" value="Unassembled WGS sequence"/>
</dbReference>
<dbReference type="Pfam" id="PF03936">
    <property type="entry name" value="Terpene_synth_C"/>
    <property type="match status" value="1"/>
</dbReference>
<evidence type="ECO:0000256" key="3">
    <source>
        <dbReference type="ARBA" id="ARBA00023239"/>
    </source>
</evidence>
<feature type="domain" description="Terpene synthase N-terminal" evidence="4">
    <location>
        <begin position="28"/>
        <end position="198"/>
    </location>
</feature>
<evidence type="ECO:0000259" key="5">
    <source>
        <dbReference type="Pfam" id="PF03936"/>
    </source>
</evidence>
<dbReference type="SUPFAM" id="SSF48239">
    <property type="entry name" value="Terpenoid cyclases/Protein prenyltransferases"/>
    <property type="match status" value="1"/>
</dbReference>
<dbReference type="InterPro" id="IPR008930">
    <property type="entry name" value="Terpenoid_cyclase/PrenylTrfase"/>
</dbReference>
<evidence type="ECO:0000256" key="1">
    <source>
        <dbReference type="ARBA" id="ARBA00022723"/>
    </source>
</evidence>